<dbReference type="Gene3D" id="3.40.50.2000">
    <property type="entry name" value="Glycogen Phosphorylase B"/>
    <property type="match status" value="2"/>
</dbReference>
<dbReference type="AlphaFoldDB" id="A0A7I8IRW1"/>
<gene>
    <name evidence="5" type="ORF">SI7747_05007139</name>
</gene>
<keyword evidence="6" id="KW-1185">Reference proteome</keyword>
<proteinExistence type="inferred from homology"/>
<dbReference type="PANTHER" id="PTHR48044:SF29">
    <property type="entry name" value="GLYCOSYLTRANSFERASE"/>
    <property type="match status" value="1"/>
</dbReference>
<dbReference type="EMBL" id="LR743592">
    <property type="protein sequence ID" value="CAA2620970.1"/>
    <property type="molecule type" value="Genomic_DNA"/>
</dbReference>
<evidence type="ECO:0000256" key="3">
    <source>
        <dbReference type="SAM" id="MobiDB-lite"/>
    </source>
</evidence>
<sequence>MECRGESASGLSVLMLPWLAHGHISPFLELGRRLSSRGFRVHLCSTPANLASVRLEDGAGVELVELHLPDDLPELPPHLHTTRNLPPHLMPNLKTAFDLAEPAFCGLLDSLRPSVVVYDFLQPWAPAAAATRNIPAVLFLSVGAPPVVQFRPYQDLPRNRREVHRLRQPAQGKGTRPRRTPRLGPRRHLGDDHRWHRFSAWLDHKPQSSVAFVSFGSEYFMSKKETTEVARGLELSGVGFIWVLRFPKGEEVPLENGNSCRGLGAAGGILAHAAVGAFVTHCGWSSVMEALRWGVPMVAAPLHLDQPLNAKVVAELDVGVEVRRAAGDKERRYGARSWHGLLGAPCRGRGARG</sequence>
<dbReference type="Pfam" id="PF26168">
    <property type="entry name" value="Glyco_transf_N"/>
    <property type="match status" value="1"/>
</dbReference>
<evidence type="ECO:0000259" key="4">
    <source>
        <dbReference type="Pfam" id="PF26168"/>
    </source>
</evidence>
<comment type="similarity">
    <text evidence="1">Belongs to the UDP-glycosyltransferase family.</text>
</comment>
<feature type="region of interest" description="Disordered" evidence="3">
    <location>
        <begin position="165"/>
        <end position="188"/>
    </location>
</feature>
<accession>A0A7I8IRW1</accession>
<dbReference type="InterPro" id="IPR002213">
    <property type="entry name" value="UDP_glucos_trans"/>
</dbReference>
<dbReference type="GO" id="GO:0008194">
    <property type="term" value="F:UDP-glycosyltransferase activity"/>
    <property type="evidence" value="ECO:0007669"/>
    <property type="project" value="InterPro"/>
</dbReference>
<protein>
    <recommendedName>
        <fullName evidence="4">Glycosyltransferase N-terminal domain-containing protein</fullName>
    </recommendedName>
</protein>
<dbReference type="Proteomes" id="UP001189122">
    <property type="component" value="Unassembled WGS sequence"/>
</dbReference>
<dbReference type="SUPFAM" id="SSF53756">
    <property type="entry name" value="UDP-Glycosyltransferase/glycogen phosphorylase"/>
    <property type="match status" value="1"/>
</dbReference>
<evidence type="ECO:0000313" key="6">
    <source>
        <dbReference type="Proteomes" id="UP001189122"/>
    </source>
</evidence>
<keyword evidence="2" id="KW-0808">Transferase</keyword>
<evidence type="ECO:0000256" key="1">
    <source>
        <dbReference type="ARBA" id="ARBA00009995"/>
    </source>
</evidence>
<dbReference type="Pfam" id="PF00201">
    <property type="entry name" value="UDPGT"/>
    <property type="match status" value="1"/>
</dbReference>
<evidence type="ECO:0000256" key="2">
    <source>
        <dbReference type="ARBA" id="ARBA00022679"/>
    </source>
</evidence>
<reference evidence="5 6" key="1">
    <citation type="submission" date="2019-12" db="EMBL/GenBank/DDBJ databases">
        <authorList>
            <person name="Scholz U."/>
            <person name="Mascher M."/>
            <person name="Fiebig A."/>
        </authorList>
    </citation>
    <scope>NUCLEOTIDE SEQUENCE</scope>
</reference>
<dbReference type="PANTHER" id="PTHR48044">
    <property type="entry name" value="GLYCOSYLTRANSFERASE"/>
    <property type="match status" value="1"/>
</dbReference>
<dbReference type="CDD" id="cd03784">
    <property type="entry name" value="GT1_Gtf-like"/>
    <property type="match status" value="1"/>
</dbReference>
<dbReference type="GO" id="GO:1901135">
    <property type="term" value="P:carbohydrate derivative metabolic process"/>
    <property type="evidence" value="ECO:0007669"/>
    <property type="project" value="UniProtKB-ARBA"/>
</dbReference>
<dbReference type="EMBL" id="CACRZD030000005">
    <property type="protein sequence ID" value="CAA6660723.1"/>
    <property type="molecule type" value="Genomic_DNA"/>
</dbReference>
<organism evidence="5">
    <name type="scientific">Spirodela intermedia</name>
    <name type="common">Intermediate duckweed</name>
    <dbReference type="NCBI Taxonomy" id="51605"/>
    <lineage>
        <taxon>Eukaryota</taxon>
        <taxon>Viridiplantae</taxon>
        <taxon>Streptophyta</taxon>
        <taxon>Embryophyta</taxon>
        <taxon>Tracheophyta</taxon>
        <taxon>Spermatophyta</taxon>
        <taxon>Magnoliopsida</taxon>
        <taxon>Liliopsida</taxon>
        <taxon>Araceae</taxon>
        <taxon>Lemnoideae</taxon>
        <taxon>Spirodela</taxon>
    </lineage>
</organism>
<feature type="compositionally biased region" description="Basic residues" evidence="3">
    <location>
        <begin position="175"/>
        <end position="187"/>
    </location>
</feature>
<evidence type="ECO:0000313" key="5">
    <source>
        <dbReference type="EMBL" id="CAA2620970.1"/>
    </source>
</evidence>
<name>A0A7I8IRW1_SPIIN</name>
<feature type="domain" description="Glycosyltransferase N-terminal" evidence="4">
    <location>
        <begin position="11"/>
        <end position="145"/>
    </location>
</feature>
<dbReference type="InterPro" id="IPR058980">
    <property type="entry name" value="Glyco_transf_N"/>
</dbReference>